<name>A7HWX8_PARL1</name>
<evidence type="ECO:0000259" key="1">
    <source>
        <dbReference type="Pfam" id="PF14588"/>
    </source>
</evidence>
<dbReference type="RefSeq" id="WP_012111726.1">
    <property type="nucleotide sequence ID" value="NC_009719.1"/>
</dbReference>
<feature type="domain" description="Endoribonuclease L-PSP/chorismate mutase-like" evidence="1">
    <location>
        <begin position="7"/>
        <end position="143"/>
    </location>
</feature>
<dbReference type="Proteomes" id="UP000006377">
    <property type="component" value="Chromosome"/>
</dbReference>
<dbReference type="STRING" id="402881.Plav_2803"/>
<evidence type="ECO:0000313" key="2">
    <source>
        <dbReference type="EMBL" id="ABS64411.1"/>
    </source>
</evidence>
<proteinExistence type="predicted"/>
<keyword evidence="3" id="KW-1185">Reference proteome</keyword>
<dbReference type="KEGG" id="pla:Plav_2803"/>
<organism evidence="2 3">
    <name type="scientific">Parvibaculum lavamentivorans (strain DS-1 / DSM 13023 / NCIMB 13966)</name>
    <dbReference type="NCBI Taxonomy" id="402881"/>
    <lineage>
        <taxon>Bacteria</taxon>
        <taxon>Pseudomonadati</taxon>
        <taxon>Pseudomonadota</taxon>
        <taxon>Alphaproteobacteria</taxon>
        <taxon>Hyphomicrobiales</taxon>
        <taxon>Parvibaculaceae</taxon>
        <taxon>Parvibaculum</taxon>
    </lineage>
</organism>
<reference evidence="2 3" key="1">
    <citation type="journal article" date="2011" name="Stand. Genomic Sci.">
        <title>Complete genome sequence of Parvibaculum lavamentivorans type strain (DS-1(T)).</title>
        <authorList>
            <person name="Schleheck D."/>
            <person name="Weiss M."/>
            <person name="Pitluck S."/>
            <person name="Bruce D."/>
            <person name="Land M.L."/>
            <person name="Han S."/>
            <person name="Saunders E."/>
            <person name="Tapia R."/>
            <person name="Detter C."/>
            <person name="Brettin T."/>
            <person name="Han J."/>
            <person name="Woyke T."/>
            <person name="Goodwin L."/>
            <person name="Pennacchio L."/>
            <person name="Nolan M."/>
            <person name="Cook A.M."/>
            <person name="Kjelleberg S."/>
            <person name="Thomas T."/>
        </authorList>
    </citation>
    <scope>NUCLEOTIDE SEQUENCE [LARGE SCALE GENOMIC DNA]</scope>
    <source>
        <strain evidence="3">DS-1 / DSM 13023 / NCIMB 13966</strain>
    </source>
</reference>
<dbReference type="AlphaFoldDB" id="A7HWX8"/>
<accession>A7HWX8</accession>
<dbReference type="EMBL" id="CP000774">
    <property type="protein sequence ID" value="ABS64411.1"/>
    <property type="molecule type" value="Genomic_DNA"/>
</dbReference>
<protein>
    <submittedName>
        <fullName evidence="2">Endoribonuclease L-PSP</fullName>
    </submittedName>
</protein>
<dbReference type="HOGENOM" id="CLU_104845_0_1_5"/>
<sequence length="155" mass="16086">MAGKTDARLAELGIELPAPAAPAGTYVPYVVTGNLVFISGQGPMGPKGIEFQGKVGKDHDAEAGKAAARLTMINVLAQLKAACGGDLDRVTRCVKLLGFVNATPDFDQQPAVINGASDLLVEVFGDKGRHARSAVAAPSLPFQITVEIEAIFEIA</sequence>
<dbReference type="Gene3D" id="3.30.1330.40">
    <property type="entry name" value="RutC-like"/>
    <property type="match status" value="1"/>
</dbReference>
<dbReference type="OrthoDB" id="9806350at2"/>
<evidence type="ECO:0000313" key="3">
    <source>
        <dbReference type="Proteomes" id="UP000006377"/>
    </source>
</evidence>
<gene>
    <name evidence="2" type="ordered locus">Plav_2803</name>
</gene>
<dbReference type="InterPro" id="IPR013813">
    <property type="entry name" value="Endoribo_LPSP/chorism_mut-like"/>
</dbReference>
<dbReference type="eggNOG" id="COG0251">
    <property type="taxonomic scope" value="Bacteria"/>
</dbReference>
<dbReference type="PANTHER" id="PTHR43760">
    <property type="entry name" value="ENDORIBONUCLEASE-RELATED"/>
    <property type="match status" value="1"/>
</dbReference>
<dbReference type="SUPFAM" id="SSF55298">
    <property type="entry name" value="YjgF-like"/>
    <property type="match status" value="1"/>
</dbReference>
<dbReference type="Pfam" id="PF14588">
    <property type="entry name" value="YjgF_endoribonc"/>
    <property type="match status" value="1"/>
</dbReference>
<dbReference type="PANTHER" id="PTHR43760:SF1">
    <property type="entry name" value="ENDORIBONUCLEASE L-PSP_CHORISMATE MUTASE-LIKE DOMAIN-CONTAINING PROTEIN"/>
    <property type="match status" value="1"/>
</dbReference>
<dbReference type="CDD" id="cd02199">
    <property type="entry name" value="YjgF_YER057c_UK114_like_1"/>
    <property type="match status" value="1"/>
</dbReference>
<dbReference type="InterPro" id="IPR035959">
    <property type="entry name" value="RutC-like_sf"/>
</dbReference>